<accession>A0A916SHZ2</accession>
<name>A0A916SHZ2_9HYPH</name>
<evidence type="ECO:0008006" key="4">
    <source>
        <dbReference type="Google" id="ProtNLM"/>
    </source>
</evidence>
<dbReference type="PROSITE" id="PS51257">
    <property type="entry name" value="PROKAR_LIPOPROTEIN"/>
    <property type="match status" value="1"/>
</dbReference>
<feature type="chain" id="PRO_5037803944" description="Entericidin EcnAB" evidence="1">
    <location>
        <begin position="23"/>
        <end position="44"/>
    </location>
</feature>
<keyword evidence="3" id="KW-1185">Reference proteome</keyword>
<keyword evidence="1" id="KW-0732">Signal</keyword>
<comment type="caution">
    <text evidence="2">The sequence shown here is derived from an EMBL/GenBank/DDBJ whole genome shotgun (WGS) entry which is preliminary data.</text>
</comment>
<dbReference type="EMBL" id="BMHH01000013">
    <property type="protein sequence ID" value="GGB01143.1"/>
    <property type="molecule type" value="Genomic_DNA"/>
</dbReference>
<sequence length="44" mass="4412">MKPSLIAPLIAIACAFSLAACANTVTGVSKDVKSTAHAVKKAVN</sequence>
<dbReference type="AlphaFoldDB" id="A0A916SHZ2"/>
<reference evidence="2" key="1">
    <citation type="journal article" date="2014" name="Int. J. Syst. Evol. Microbiol.">
        <title>Complete genome sequence of Corynebacterium casei LMG S-19264T (=DSM 44701T), isolated from a smear-ripened cheese.</title>
        <authorList>
            <consortium name="US DOE Joint Genome Institute (JGI-PGF)"/>
            <person name="Walter F."/>
            <person name="Albersmeier A."/>
            <person name="Kalinowski J."/>
            <person name="Ruckert C."/>
        </authorList>
    </citation>
    <scope>NUCLEOTIDE SEQUENCE</scope>
    <source>
        <strain evidence="2">CGMCC 1.15082</strain>
    </source>
</reference>
<evidence type="ECO:0000313" key="2">
    <source>
        <dbReference type="EMBL" id="GGB01143.1"/>
    </source>
</evidence>
<proteinExistence type="predicted"/>
<protein>
    <recommendedName>
        <fullName evidence="4">Entericidin EcnAB</fullName>
    </recommendedName>
</protein>
<evidence type="ECO:0000256" key="1">
    <source>
        <dbReference type="SAM" id="SignalP"/>
    </source>
</evidence>
<reference evidence="2" key="2">
    <citation type="submission" date="2020-09" db="EMBL/GenBank/DDBJ databases">
        <authorList>
            <person name="Sun Q."/>
            <person name="Zhou Y."/>
        </authorList>
    </citation>
    <scope>NUCLEOTIDE SEQUENCE</scope>
    <source>
        <strain evidence="2">CGMCC 1.15082</strain>
    </source>
</reference>
<dbReference type="Proteomes" id="UP000646478">
    <property type="component" value="Unassembled WGS sequence"/>
</dbReference>
<feature type="signal peptide" evidence="1">
    <location>
        <begin position="1"/>
        <end position="22"/>
    </location>
</feature>
<dbReference type="RefSeq" id="WP_188825149.1">
    <property type="nucleotide sequence ID" value="NZ_BMHH01000013.1"/>
</dbReference>
<gene>
    <name evidence="2" type="ORF">GCM10011491_31600</name>
</gene>
<organism evidence="2 3">
    <name type="scientific">Brucella endophytica</name>
    <dbReference type="NCBI Taxonomy" id="1963359"/>
    <lineage>
        <taxon>Bacteria</taxon>
        <taxon>Pseudomonadati</taxon>
        <taxon>Pseudomonadota</taxon>
        <taxon>Alphaproteobacteria</taxon>
        <taxon>Hyphomicrobiales</taxon>
        <taxon>Brucellaceae</taxon>
        <taxon>Brucella/Ochrobactrum group</taxon>
        <taxon>Brucella</taxon>
    </lineage>
</organism>
<evidence type="ECO:0000313" key="3">
    <source>
        <dbReference type="Proteomes" id="UP000646478"/>
    </source>
</evidence>